<evidence type="ECO:0000313" key="3">
    <source>
        <dbReference type="Proteomes" id="UP000593562"/>
    </source>
</evidence>
<comment type="caution">
    <text evidence="2">The sequence shown here is derived from an EMBL/GenBank/DDBJ whole genome shotgun (WGS) entry which is preliminary data.</text>
</comment>
<keyword evidence="1" id="KW-0812">Transmembrane</keyword>
<sequence>MENTVPLHACQVHKLLILFNRAHLLLHFIALACLVYYRAFNLFHEPETRTGPILPRLPSPAVVEFVGKIMLGASKTEVISLNAILKQGGSAAENVKRIEALEPLGIYLPGDINYLGGALFDLLNFTKDPVAFEELKVKEIRNEYLAIWLPG</sequence>
<dbReference type="EMBL" id="JAAARO010000021">
    <property type="protein sequence ID" value="KAF5729259.1"/>
    <property type="molecule type" value="Genomic_DNA"/>
</dbReference>
<organism evidence="2 3">
    <name type="scientific">Tripterygium wilfordii</name>
    <name type="common">Thunder God vine</name>
    <dbReference type="NCBI Taxonomy" id="458696"/>
    <lineage>
        <taxon>Eukaryota</taxon>
        <taxon>Viridiplantae</taxon>
        <taxon>Streptophyta</taxon>
        <taxon>Embryophyta</taxon>
        <taxon>Tracheophyta</taxon>
        <taxon>Spermatophyta</taxon>
        <taxon>Magnoliopsida</taxon>
        <taxon>eudicotyledons</taxon>
        <taxon>Gunneridae</taxon>
        <taxon>Pentapetalae</taxon>
        <taxon>rosids</taxon>
        <taxon>fabids</taxon>
        <taxon>Celastrales</taxon>
        <taxon>Celastraceae</taxon>
        <taxon>Tripterygium</taxon>
    </lineage>
</organism>
<keyword evidence="1" id="KW-1133">Transmembrane helix</keyword>
<dbReference type="Gene3D" id="1.10.3460.10">
    <property type="entry name" value="Chlorophyll a/b binding protein domain"/>
    <property type="match status" value="1"/>
</dbReference>
<reference evidence="2 3" key="1">
    <citation type="journal article" date="2020" name="Nat. Commun.">
        <title>Genome of Tripterygium wilfordii and identification of cytochrome P450 involved in triptolide biosynthesis.</title>
        <authorList>
            <person name="Tu L."/>
            <person name="Su P."/>
            <person name="Zhang Z."/>
            <person name="Gao L."/>
            <person name="Wang J."/>
            <person name="Hu T."/>
            <person name="Zhou J."/>
            <person name="Zhang Y."/>
            <person name="Zhao Y."/>
            <person name="Liu Y."/>
            <person name="Song Y."/>
            <person name="Tong Y."/>
            <person name="Lu Y."/>
            <person name="Yang J."/>
            <person name="Xu C."/>
            <person name="Jia M."/>
            <person name="Peters R.J."/>
            <person name="Huang L."/>
            <person name="Gao W."/>
        </authorList>
    </citation>
    <scope>NUCLEOTIDE SEQUENCE [LARGE SCALE GENOMIC DNA]</scope>
    <source>
        <strain evidence="3">cv. XIE 37</strain>
        <tissue evidence="2">Leaf</tissue>
    </source>
</reference>
<gene>
    <name evidence="2" type="ORF">HS088_TW21G01421</name>
</gene>
<proteinExistence type="predicted"/>
<name>A0A7J7C526_TRIWF</name>
<feature type="transmembrane region" description="Helical" evidence="1">
    <location>
        <begin position="22"/>
        <end position="40"/>
    </location>
</feature>
<accession>A0A7J7C526</accession>
<evidence type="ECO:0000313" key="2">
    <source>
        <dbReference type="EMBL" id="KAF5729259.1"/>
    </source>
</evidence>
<dbReference type="Proteomes" id="UP000593562">
    <property type="component" value="Unassembled WGS sequence"/>
</dbReference>
<keyword evidence="3" id="KW-1185">Reference proteome</keyword>
<dbReference type="InParanoid" id="A0A7J7C526"/>
<protein>
    <submittedName>
        <fullName evidence="2">Chlorophyll a-b binding protein of LHCII type III</fullName>
    </submittedName>
</protein>
<dbReference type="AlphaFoldDB" id="A0A7J7C526"/>
<evidence type="ECO:0000256" key="1">
    <source>
        <dbReference type="SAM" id="Phobius"/>
    </source>
</evidence>
<keyword evidence="1" id="KW-0472">Membrane</keyword>